<reference evidence="2 3" key="1">
    <citation type="submission" date="2024-05" db="EMBL/GenBank/DDBJ databases">
        <title>Roseateles sp. 2.12 16S ribosomal RNA gene Genome sequencing and assembly.</title>
        <authorList>
            <person name="Woo H."/>
        </authorList>
    </citation>
    <scope>NUCLEOTIDE SEQUENCE [LARGE SCALE GENOMIC DNA]</scope>
    <source>
        <strain evidence="2 3">2.12</strain>
    </source>
</reference>
<dbReference type="PROSITE" id="PS51819">
    <property type="entry name" value="VOC"/>
    <property type="match status" value="1"/>
</dbReference>
<dbReference type="Proteomes" id="UP001462640">
    <property type="component" value="Unassembled WGS sequence"/>
</dbReference>
<evidence type="ECO:0000259" key="1">
    <source>
        <dbReference type="PROSITE" id="PS51819"/>
    </source>
</evidence>
<name>A0ABV0G895_9BURK</name>
<keyword evidence="3" id="KW-1185">Reference proteome</keyword>
<dbReference type="PANTHER" id="PTHR39434">
    <property type="match status" value="1"/>
</dbReference>
<dbReference type="RefSeq" id="WP_347604719.1">
    <property type="nucleotide sequence ID" value="NZ_JBDPZC010000001.1"/>
</dbReference>
<dbReference type="InterPro" id="IPR029068">
    <property type="entry name" value="Glyas_Bleomycin-R_OHBP_Dase"/>
</dbReference>
<accession>A0ABV0G895</accession>
<dbReference type="InterPro" id="IPR037523">
    <property type="entry name" value="VOC_core"/>
</dbReference>
<sequence length="136" mass="14810">MFTASAAPSEPRPTAWAIRVHDLGQARAFYGELLGCRESPPAECALSFDFFGTHLAVWPDDTDAPGVAPGPLDACLALPQWRNLAQRLMAAGTRFEVPPHCEQEGRAGERWTMFIRDPSGNALEIRAVGGAAPRWH</sequence>
<dbReference type="Gene3D" id="3.10.180.10">
    <property type="entry name" value="2,3-Dihydroxybiphenyl 1,2-Dioxygenase, domain 1"/>
    <property type="match status" value="1"/>
</dbReference>
<organism evidence="2 3">
    <name type="scientific">Roseateles flavus</name>
    <dbReference type="NCBI Taxonomy" id="3149041"/>
    <lineage>
        <taxon>Bacteria</taxon>
        <taxon>Pseudomonadati</taxon>
        <taxon>Pseudomonadota</taxon>
        <taxon>Betaproteobacteria</taxon>
        <taxon>Burkholderiales</taxon>
        <taxon>Sphaerotilaceae</taxon>
        <taxon>Roseateles</taxon>
    </lineage>
</organism>
<dbReference type="InterPro" id="IPR004360">
    <property type="entry name" value="Glyas_Fos-R_dOase_dom"/>
</dbReference>
<dbReference type="SUPFAM" id="SSF54593">
    <property type="entry name" value="Glyoxalase/Bleomycin resistance protein/Dihydroxybiphenyl dioxygenase"/>
    <property type="match status" value="1"/>
</dbReference>
<comment type="caution">
    <text evidence="2">The sequence shown here is derived from an EMBL/GenBank/DDBJ whole genome shotgun (WGS) entry which is preliminary data.</text>
</comment>
<feature type="domain" description="VOC" evidence="1">
    <location>
        <begin position="12"/>
        <end position="128"/>
    </location>
</feature>
<protein>
    <submittedName>
        <fullName evidence="2">VOC family protein</fullName>
    </submittedName>
</protein>
<gene>
    <name evidence="2" type="ORF">ABDJ40_00630</name>
</gene>
<evidence type="ECO:0000313" key="3">
    <source>
        <dbReference type="Proteomes" id="UP001462640"/>
    </source>
</evidence>
<proteinExistence type="predicted"/>
<evidence type="ECO:0000313" key="2">
    <source>
        <dbReference type="EMBL" id="MEO3711266.1"/>
    </source>
</evidence>
<dbReference type="EMBL" id="JBDPZC010000001">
    <property type="protein sequence ID" value="MEO3711266.1"/>
    <property type="molecule type" value="Genomic_DNA"/>
</dbReference>
<dbReference type="Pfam" id="PF00903">
    <property type="entry name" value="Glyoxalase"/>
    <property type="match status" value="1"/>
</dbReference>
<dbReference type="PANTHER" id="PTHR39434:SF1">
    <property type="entry name" value="VOC DOMAIN-CONTAINING PROTEIN"/>
    <property type="match status" value="1"/>
</dbReference>